<dbReference type="Proteomes" id="UP000017200">
    <property type="component" value="Unassembled WGS sequence"/>
</dbReference>
<feature type="chain" id="PRO_5009724581" evidence="2">
    <location>
        <begin position="22"/>
        <end position="161"/>
    </location>
</feature>
<evidence type="ECO:0000313" key="3">
    <source>
        <dbReference type="EMBL" id="KDE04472.1"/>
    </source>
</evidence>
<name>U5HDA4_USTV1</name>
<dbReference type="EnsemblFungi" id="MVLG_05120T0">
    <property type="protein sequence ID" value="MVLG_05120T0"/>
    <property type="gene ID" value="MVLG_05120"/>
</dbReference>
<reference evidence="3 5" key="3">
    <citation type="journal article" date="2015" name="BMC Genomics">
        <title>Sex and parasites: genomic and transcriptomic analysis of Microbotryum lychnidis-dioicae, the biotrophic and plant-castrating anther smut fungus.</title>
        <authorList>
            <person name="Perlin M.H."/>
            <person name="Amselem J."/>
            <person name="Fontanillas E."/>
            <person name="Toh S.S."/>
            <person name="Chen Z."/>
            <person name="Goldberg J."/>
            <person name="Duplessis S."/>
            <person name="Henrissat B."/>
            <person name="Young S."/>
            <person name="Zeng Q."/>
            <person name="Aguileta G."/>
            <person name="Petit E."/>
            <person name="Badouin H."/>
            <person name="Andrews J."/>
            <person name="Razeeq D."/>
            <person name="Gabaldon T."/>
            <person name="Quesneville H."/>
            <person name="Giraud T."/>
            <person name="Hood M.E."/>
            <person name="Schultz D.J."/>
            <person name="Cuomo C.A."/>
        </authorList>
    </citation>
    <scope>NUCLEOTIDE SEQUENCE [LARGE SCALE GENOMIC DNA]</scope>
    <source>
        <strain evidence="5">p1A1 Lamole</strain>
        <strain evidence="3">P1A1 Lamole</strain>
    </source>
</reference>
<gene>
    <name evidence="3" type="ORF">MVLG_05120</name>
</gene>
<reference evidence="4" key="4">
    <citation type="submission" date="2015-06" db="UniProtKB">
        <authorList>
            <consortium name="EnsemblFungi"/>
        </authorList>
    </citation>
    <scope>IDENTIFICATION</scope>
</reference>
<keyword evidence="5" id="KW-1185">Reference proteome</keyword>
<organism evidence="3">
    <name type="scientific">Microbotryum lychnidis-dioicae (strain p1A1 Lamole / MvSl-1064)</name>
    <name type="common">Anther smut fungus</name>
    <dbReference type="NCBI Taxonomy" id="683840"/>
    <lineage>
        <taxon>Eukaryota</taxon>
        <taxon>Fungi</taxon>
        <taxon>Dikarya</taxon>
        <taxon>Basidiomycota</taxon>
        <taxon>Pucciniomycotina</taxon>
        <taxon>Microbotryomycetes</taxon>
        <taxon>Microbotryales</taxon>
        <taxon>Microbotryaceae</taxon>
        <taxon>Microbotryum</taxon>
    </lineage>
</organism>
<dbReference type="InParanoid" id="U5HDA4"/>
<dbReference type="EMBL" id="GL541706">
    <property type="protein sequence ID" value="KDE04472.1"/>
    <property type="molecule type" value="Genomic_DNA"/>
</dbReference>
<sequence>MLLKLTFTLALTLVSLGVSASQSNDTVEGRAMSPSSTKSTVTSPAYGKALKTDEAFSFVYYPAEGDRQDSFFQITKLSLKAVEKDQFPTFDFANDLSSAQTEPVSVDFRLPPLEYFNANTVKTAKTGDSIEAMLEISEQNFQKQVQTINVPLTITLHAHSQ</sequence>
<feature type="compositionally biased region" description="Low complexity" evidence="1">
    <location>
        <begin position="33"/>
        <end position="44"/>
    </location>
</feature>
<evidence type="ECO:0000313" key="5">
    <source>
        <dbReference type="Proteomes" id="UP000017200"/>
    </source>
</evidence>
<protein>
    <submittedName>
        <fullName evidence="3 4">Uncharacterized protein</fullName>
    </submittedName>
</protein>
<evidence type="ECO:0000256" key="1">
    <source>
        <dbReference type="SAM" id="MobiDB-lite"/>
    </source>
</evidence>
<accession>U5HDA4</accession>
<feature type="signal peptide" evidence="2">
    <location>
        <begin position="1"/>
        <end position="21"/>
    </location>
</feature>
<evidence type="ECO:0000313" key="4">
    <source>
        <dbReference type="EnsemblFungi" id="MVLG_05120T0"/>
    </source>
</evidence>
<evidence type="ECO:0000256" key="2">
    <source>
        <dbReference type="SAM" id="SignalP"/>
    </source>
</evidence>
<reference evidence="5" key="1">
    <citation type="submission" date="2010-11" db="EMBL/GenBank/DDBJ databases">
        <title>The genome sequence of Microbotryum violaceum strain p1A1 Lamole.</title>
        <authorList>
            <person name="Cuomo C."/>
            <person name="Perlin M."/>
            <person name="Young S.K."/>
            <person name="Zeng Q."/>
            <person name="Gargeya S."/>
            <person name="Alvarado L."/>
            <person name="Berlin A."/>
            <person name="Chapman S.B."/>
            <person name="Chen Z."/>
            <person name="Freedman E."/>
            <person name="Gellesch M."/>
            <person name="Goldberg J."/>
            <person name="Griggs A."/>
            <person name="Gujja S."/>
            <person name="Heilman E."/>
            <person name="Heiman D."/>
            <person name="Howarth C."/>
            <person name="Mehta T."/>
            <person name="Neiman D."/>
            <person name="Pearson M."/>
            <person name="Roberts A."/>
            <person name="Saif S."/>
            <person name="Shea T."/>
            <person name="Shenoy N."/>
            <person name="Sisk P."/>
            <person name="Stolte C."/>
            <person name="Sykes S."/>
            <person name="White J."/>
            <person name="Yandava C."/>
            <person name="Haas B."/>
            <person name="Nusbaum C."/>
            <person name="Birren B."/>
        </authorList>
    </citation>
    <scope>NUCLEOTIDE SEQUENCE [LARGE SCALE GENOMIC DNA]</scope>
    <source>
        <strain evidence="5">p1A1 Lamole</strain>
    </source>
</reference>
<proteinExistence type="predicted"/>
<reference evidence="3" key="2">
    <citation type="submission" date="2010-11" db="EMBL/GenBank/DDBJ databases">
        <authorList>
            <consortium name="The Broad Institute Genome Sequencing Platform"/>
            <person name="Earl A."/>
            <person name="Ward D."/>
            <person name="Feldgarden M."/>
            <person name="Gevers D."/>
            <person name="Butler R."/>
            <person name="Young S.K."/>
            <person name="Zeng Q."/>
            <person name="Gargeya S."/>
            <person name="Fitzgerald M."/>
            <person name="Haas B."/>
            <person name="Abouelleil A."/>
            <person name="Alvarado L."/>
            <person name="Arachchi H.M."/>
            <person name="Berlin A."/>
            <person name="Brown A."/>
            <person name="Chapman S.B."/>
            <person name="Chen Z."/>
            <person name="Dunbar C."/>
            <person name="Freedman E."/>
            <person name="Gearin G."/>
            <person name="Gellesch M."/>
            <person name="Goldberg J."/>
            <person name="Griggs A."/>
            <person name="Gujja S."/>
            <person name="Heilman E."/>
            <person name="Heiman D."/>
            <person name="Howarth C."/>
            <person name="Larson L."/>
            <person name="Lui A."/>
            <person name="MacDonald P.J.P."/>
            <person name="Mehta T."/>
            <person name="Montmayeur A."/>
            <person name="Murphy C."/>
            <person name="Neiman D."/>
            <person name="Pearson M."/>
            <person name="Priest M."/>
            <person name="Roberts A."/>
            <person name="Saif S."/>
            <person name="Shea T."/>
            <person name="Shenoy N."/>
            <person name="Sisk P."/>
            <person name="Stolte C."/>
            <person name="Sykes S."/>
            <person name="White J."/>
            <person name="Yandava C."/>
            <person name="Wortman J."/>
            <person name="Nusbaum C."/>
            <person name="Birren B."/>
        </authorList>
    </citation>
    <scope>NUCLEOTIDE SEQUENCE</scope>
    <source>
        <strain evidence="3">P1A1 Lamole</strain>
    </source>
</reference>
<dbReference type="AlphaFoldDB" id="U5HDA4"/>
<dbReference type="EMBL" id="AEIJ01000508">
    <property type="status" value="NOT_ANNOTATED_CDS"/>
    <property type="molecule type" value="Genomic_DNA"/>
</dbReference>
<dbReference type="HOGENOM" id="CLU_1644995_0_0_1"/>
<feature type="region of interest" description="Disordered" evidence="1">
    <location>
        <begin position="25"/>
        <end position="44"/>
    </location>
</feature>
<keyword evidence="2" id="KW-0732">Signal</keyword>